<dbReference type="Proteomes" id="UP000305067">
    <property type="component" value="Unassembled WGS sequence"/>
</dbReference>
<dbReference type="AlphaFoldDB" id="A0A5C3Q350"/>
<evidence type="ECO:0000313" key="2">
    <source>
        <dbReference type="Proteomes" id="UP000305067"/>
    </source>
</evidence>
<proteinExistence type="predicted"/>
<organism evidence="1 2">
    <name type="scientific">Pterulicium gracile</name>
    <dbReference type="NCBI Taxonomy" id="1884261"/>
    <lineage>
        <taxon>Eukaryota</taxon>
        <taxon>Fungi</taxon>
        <taxon>Dikarya</taxon>
        <taxon>Basidiomycota</taxon>
        <taxon>Agaricomycotina</taxon>
        <taxon>Agaricomycetes</taxon>
        <taxon>Agaricomycetidae</taxon>
        <taxon>Agaricales</taxon>
        <taxon>Pleurotineae</taxon>
        <taxon>Pterulaceae</taxon>
        <taxon>Pterulicium</taxon>
    </lineage>
</organism>
<protein>
    <submittedName>
        <fullName evidence="1">Uncharacterized protein</fullName>
    </submittedName>
</protein>
<keyword evidence="2" id="KW-1185">Reference proteome</keyword>
<name>A0A5C3Q350_9AGAR</name>
<accession>A0A5C3Q350</accession>
<sequence length="223" mass="25383">MFMHRIENQLKMSIDRFAVAPGSDYTLRSQDKHVLEDELLEKFTSPFLTTNLRDKRWVIRIIRMDASSIAAMTTEDTPGSPCLDVISGKDAVGKKGGSLKDLLVERVHHLYQLRRGQSIGLLQERLRIVQFLSSCFSESRRLPIMVLTVLKSIFQCLVRLLLLVDGVFQLNILCSQLFYLFSNFPSWRDAAWGTSFGAYFGWRNPSASSTFKARGTEERAVAL</sequence>
<gene>
    <name evidence="1" type="ORF">BDV98DRAFT_598452</name>
</gene>
<reference evidence="1 2" key="1">
    <citation type="journal article" date="2019" name="Nat. Ecol. Evol.">
        <title>Megaphylogeny resolves global patterns of mushroom evolution.</title>
        <authorList>
            <person name="Varga T."/>
            <person name="Krizsan K."/>
            <person name="Foldi C."/>
            <person name="Dima B."/>
            <person name="Sanchez-Garcia M."/>
            <person name="Sanchez-Ramirez S."/>
            <person name="Szollosi G.J."/>
            <person name="Szarkandi J.G."/>
            <person name="Papp V."/>
            <person name="Albert L."/>
            <person name="Andreopoulos W."/>
            <person name="Angelini C."/>
            <person name="Antonin V."/>
            <person name="Barry K.W."/>
            <person name="Bougher N.L."/>
            <person name="Buchanan P."/>
            <person name="Buyck B."/>
            <person name="Bense V."/>
            <person name="Catcheside P."/>
            <person name="Chovatia M."/>
            <person name="Cooper J."/>
            <person name="Damon W."/>
            <person name="Desjardin D."/>
            <person name="Finy P."/>
            <person name="Geml J."/>
            <person name="Haridas S."/>
            <person name="Hughes K."/>
            <person name="Justo A."/>
            <person name="Karasinski D."/>
            <person name="Kautmanova I."/>
            <person name="Kiss B."/>
            <person name="Kocsube S."/>
            <person name="Kotiranta H."/>
            <person name="LaButti K.M."/>
            <person name="Lechner B.E."/>
            <person name="Liimatainen K."/>
            <person name="Lipzen A."/>
            <person name="Lukacs Z."/>
            <person name="Mihaltcheva S."/>
            <person name="Morgado L.N."/>
            <person name="Niskanen T."/>
            <person name="Noordeloos M.E."/>
            <person name="Ohm R.A."/>
            <person name="Ortiz-Santana B."/>
            <person name="Ovrebo C."/>
            <person name="Racz N."/>
            <person name="Riley R."/>
            <person name="Savchenko A."/>
            <person name="Shiryaev A."/>
            <person name="Soop K."/>
            <person name="Spirin V."/>
            <person name="Szebenyi C."/>
            <person name="Tomsovsky M."/>
            <person name="Tulloss R.E."/>
            <person name="Uehling J."/>
            <person name="Grigoriev I.V."/>
            <person name="Vagvolgyi C."/>
            <person name="Papp T."/>
            <person name="Martin F.M."/>
            <person name="Miettinen O."/>
            <person name="Hibbett D.S."/>
            <person name="Nagy L.G."/>
        </authorList>
    </citation>
    <scope>NUCLEOTIDE SEQUENCE [LARGE SCALE GENOMIC DNA]</scope>
    <source>
        <strain evidence="1 2">CBS 309.79</strain>
    </source>
</reference>
<evidence type="ECO:0000313" key="1">
    <source>
        <dbReference type="EMBL" id="TFK95587.1"/>
    </source>
</evidence>
<dbReference type="EMBL" id="ML178880">
    <property type="protein sequence ID" value="TFK95587.1"/>
    <property type="molecule type" value="Genomic_DNA"/>
</dbReference>